<dbReference type="Gene3D" id="3.40.50.12370">
    <property type="match status" value="1"/>
</dbReference>
<dbReference type="PANTHER" id="PTHR46268">
    <property type="entry name" value="STRESS RESPONSE PROTEIN NHAX"/>
    <property type="match status" value="1"/>
</dbReference>
<feature type="domain" description="UspA" evidence="3">
    <location>
        <begin position="169"/>
        <end position="291"/>
    </location>
</feature>
<dbReference type="Proteomes" id="UP000321567">
    <property type="component" value="Unassembled WGS sequence"/>
</dbReference>
<feature type="region of interest" description="Disordered" evidence="2">
    <location>
        <begin position="91"/>
        <end position="115"/>
    </location>
</feature>
<dbReference type="Pfam" id="PF00582">
    <property type="entry name" value="Usp"/>
    <property type="match status" value="1"/>
</dbReference>
<evidence type="ECO:0000313" key="5">
    <source>
        <dbReference type="Proteomes" id="UP000321567"/>
    </source>
</evidence>
<dbReference type="SUPFAM" id="SSF52402">
    <property type="entry name" value="Adenine nucleotide alpha hydrolases-like"/>
    <property type="match status" value="2"/>
</dbReference>
<reference evidence="4 5" key="1">
    <citation type="submission" date="2019-07" db="EMBL/GenBank/DDBJ databases">
        <title>Whole genome shotgun sequence of Rhodospirillum oryzae NBRC 107573.</title>
        <authorList>
            <person name="Hosoyama A."/>
            <person name="Uohara A."/>
            <person name="Ohji S."/>
            <person name="Ichikawa N."/>
        </authorList>
    </citation>
    <scope>NUCLEOTIDE SEQUENCE [LARGE SCALE GENOMIC DNA]</scope>
    <source>
        <strain evidence="4 5">NBRC 107573</strain>
    </source>
</reference>
<gene>
    <name evidence="4" type="ORF">ROR02_30270</name>
</gene>
<dbReference type="PRINTS" id="PR01438">
    <property type="entry name" value="UNVRSLSTRESS"/>
</dbReference>
<keyword evidence="5" id="KW-1185">Reference proteome</keyword>
<dbReference type="InterPro" id="IPR006015">
    <property type="entry name" value="Universal_stress_UspA"/>
</dbReference>
<evidence type="ECO:0000313" key="4">
    <source>
        <dbReference type="EMBL" id="GEO82896.1"/>
    </source>
</evidence>
<dbReference type="RefSeq" id="WP_147164926.1">
    <property type="nucleotide sequence ID" value="NZ_BJZO01000127.1"/>
</dbReference>
<evidence type="ECO:0000259" key="3">
    <source>
        <dbReference type="Pfam" id="PF00582"/>
    </source>
</evidence>
<dbReference type="CDD" id="cd00293">
    <property type="entry name" value="USP-like"/>
    <property type="match status" value="1"/>
</dbReference>
<dbReference type="PANTHER" id="PTHR46268:SF15">
    <property type="entry name" value="UNIVERSAL STRESS PROTEIN HP_0031"/>
    <property type="match status" value="1"/>
</dbReference>
<sequence length="293" mass="30526">MSGIRTILSVIGDEQTGLAPLSTALLIARVMGCHVEGFHVRIDAASAVPYVGEAMAGALIEEMVEAAEKDAHDRADRAHVLFNRICAAQDVPFDNTPPGDGTPSASWQEAQGPEPEQVALRGRVADLVVLGQPGPRGVAPSLLTLNAALMESGRPVLVAPPSAPTTLGRRIAIAWNGSAEAARAVMGAMPFLTRAEGVAVYLAVGSDEEENGTAQAAELERHLAWHGITALPRLLEGGAGGRAGEALLAACAEDGVDMLVMGAYTHSRLRQLILGGVTRHVLERAAIPVLMSH</sequence>
<organism evidence="4 5">
    <name type="scientific">Pararhodospirillum oryzae</name>
    <dbReference type="NCBI Taxonomy" id="478448"/>
    <lineage>
        <taxon>Bacteria</taxon>
        <taxon>Pseudomonadati</taxon>
        <taxon>Pseudomonadota</taxon>
        <taxon>Alphaproteobacteria</taxon>
        <taxon>Rhodospirillales</taxon>
        <taxon>Rhodospirillaceae</taxon>
        <taxon>Pararhodospirillum</taxon>
    </lineage>
</organism>
<dbReference type="InterPro" id="IPR006016">
    <property type="entry name" value="UspA"/>
</dbReference>
<name>A0A512HBR5_9PROT</name>
<protein>
    <submittedName>
        <fullName evidence="4">Universal stress protein UspA</fullName>
    </submittedName>
</protein>
<dbReference type="AlphaFoldDB" id="A0A512HBR5"/>
<comment type="similarity">
    <text evidence="1">Belongs to the universal stress protein A family.</text>
</comment>
<evidence type="ECO:0000256" key="2">
    <source>
        <dbReference type="SAM" id="MobiDB-lite"/>
    </source>
</evidence>
<proteinExistence type="inferred from homology"/>
<dbReference type="OrthoDB" id="9804721at2"/>
<dbReference type="EMBL" id="BJZO01000127">
    <property type="protein sequence ID" value="GEO82896.1"/>
    <property type="molecule type" value="Genomic_DNA"/>
</dbReference>
<accession>A0A512HBR5</accession>
<comment type="caution">
    <text evidence="4">The sequence shown here is derived from an EMBL/GenBank/DDBJ whole genome shotgun (WGS) entry which is preliminary data.</text>
</comment>
<evidence type="ECO:0000256" key="1">
    <source>
        <dbReference type="ARBA" id="ARBA00008791"/>
    </source>
</evidence>